<accession>A0AAN6RRS5</accession>
<dbReference type="AlphaFoldDB" id="A0AAN6RRS5"/>
<dbReference type="PANTHER" id="PTHR13479">
    <property type="entry name" value="30S RIBOSOMAL PROTEIN S18"/>
    <property type="match status" value="1"/>
</dbReference>
<keyword evidence="3" id="KW-0687">Ribonucleoprotein</keyword>
<dbReference type="EMBL" id="MU855674">
    <property type="protein sequence ID" value="KAK3900409.1"/>
    <property type="molecule type" value="Genomic_DNA"/>
</dbReference>
<evidence type="ECO:0000256" key="1">
    <source>
        <dbReference type="ARBA" id="ARBA00005589"/>
    </source>
</evidence>
<name>A0AAN6RRS5_9PEZI</name>
<proteinExistence type="inferred from homology"/>
<dbReference type="FunFam" id="4.10.640.10:FF:000013">
    <property type="entry name" value="37S ribosomal protein S18"/>
    <property type="match status" value="1"/>
</dbReference>
<organism evidence="6 7">
    <name type="scientific">Staphylotrichum tortipilum</name>
    <dbReference type="NCBI Taxonomy" id="2831512"/>
    <lineage>
        <taxon>Eukaryota</taxon>
        <taxon>Fungi</taxon>
        <taxon>Dikarya</taxon>
        <taxon>Ascomycota</taxon>
        <taxon>Pezizomycotina</taxon>
        <taxon>Sordariomycetes</taxon>
        <taxon>Sordariomycetidae</taxon>
        <taxon>Sordariales</taxon>
        <taxon>Chaetomiaceae</taxon>
        <taxon>Staphylotrichum</taxon>
    </lineage>
</organism>
<gene>
    <name evidence="6" type="ORF">C8A05DRAFT_35955</name>
</gene>
<dbReference type="GO" id="GO:0070181">
    <property type="term" value="F:small ribosomal subunit rRNA binding"/>
    <property type="evidence" value="ECO:0007669"/>
    <property type="project" value="TreeGrafter"/>
</dbReference>
<dbReference type="GO" id="GO:0005763">
    <property type="term" value="C:mitochondrial small ribosomal subunit"/>
    <property type="evidence" value="ECO:0007669"/>
    <property type="project" value="TreeGrafter"/>
</dbReference>
<comment type="caution">
    <text evidence="6">The sequence shown here is derived from an EMBL/GenBank/DDBJ whole genome shotgun (WGS) entry which is preliminary data.</text>
</comment>
<keyword evidence="7" id="KW-1185">Reference proteome</keyword>
<evidence type="ECO:0000256" key="2">
    <source>
        <dbReference type="ARBA" id="ARBA00022980"/>
    </source>
</evidence>
<evidence type="ECO:0000256" key="3">
    <source>
        <dbReference type="ARBA" id="ARBA00023274"/>
    </source>
</evidence>
<dbReference type="Pfam" id="PF01084">
    <property type="entry name" value="Ribosomal_S18"/>
    <property type="match status" value="1"/>
</dbReference>
<dbReference type="InterPro" id="IPR036870">
    <property type="entry name" value="Ribosomal_bS18_sf"/>
</dbReference>
<sequence length="250" mass="27532">MSCRQWLSSAMRQCQSVLARPQPSRALSTSAPAAAGFKRTPSDTPSRPSGPAHRMAPRQPNHNAGLQGLVSEGMGRRGSAGPLSSEERRGMLGGRGRGSGEQARGDTRAHIQDMRQNTVTENYARQMPRRWRAGDAYSPRDLSPYEMGKWRKSRRPDGDVVDILGFNPVDNYKNFALISEFMTSAGRIKHSRETGLRPVNQRKMAKAIRRAIGMGLHPSVHKHPELLRFGSRQGNVAAVPSTSDPSQARL</sequence>
<dbReference type="PANTHER" id="PTHR13479:SF40">
    <property type="entry name" value="SMALL RIBOSOMAL SUBUNIT PROTEIN BS18M"/>
    <property type="match status" value="1"/>
</dbReference>
<dbReference type="Proteomes" id="UP001303889">
    <property type="component" value="Unassembled WGS sequence"/>
</dbReference>
<comment type="similarity">
    <text evidence="1">Belongs to the bacterial ribosomal protein bS18 family.</text>
</comment>
<keyword evidence="2 6" id="KW-0689">Ribosomal protein</keyword>
<dbReference type="Gene3D" id="4.10.640.10">
    <property type="entry name" value="Ribosomal protein S18"/>
    <property type="match status" value="1"/>
</dbReference>
<feature type="region of interest" description="Disordered" evidence="5">
    <location>
        <begin position="18"/>
        <end position="108"/>
    </location>
</feature>
<evidence type="ECO:0000313" key="7">
    <source>
        <dbReference type="Proteomes" id="UP001303889"/>
    </source>
</evidence>
<dbReference type="GO" id="GO:0003735">
    <property type="term" value="F:structural constituent of ribosome"/>
    <property type="evidence" value="ECO:0007669"/>
    <property type="project" value="InterPro"/>
</dbReference>
<dbReference type="SUPFAM" id="SSF46911">
    <property type="entry name" value="Ribosomal protein S18"/>
    <property type="match status" value="1"/>
</dbReference>
<evidence type="ECO:0000313" key="6">
    <source>
        <dbReference type="EMBL" id="KAK3900409.1"/>
    </source>
</evidence>
<dbReference type="GO" id="GO:0032543">
    <property type="term" value="P:mitochondrial translation"/>
    <property type="evidence" value="ECO:0007669"/>
    <property type="project" value="TreeGrafter"/>
</dbReference>
<evidence type="ECO:0000256" key="5">
    <source>
        <dbReference type="SAM" id="MobiDB-lite"/>
    </source>
</evidence>
<protein>
    <recommendedName>
        <fullName evidence="4">Small ribosomal subunit protein bS18m</fullName>
    </recommendedName>
</protein>
<reference evidence="6" key="2">
    <citation type="submission" date="2023-05" db="EMBL/GenBank/DDBJ databases">
        <authorList>
            <consortium name="Lawrence Berkeley National Laboratory"/>
            <person name="Steindorff A."/>
            <person name="Hensen N."/>
            <person name="Bonometti L."/>
            <person name="Westerberg I."/>
            <person name="Brannstrom I.O."/>
            <person name="Guillou S."/>
            <person name="Cros-Aarteil S."/>
            <person name="Calhoun S."/>
            <person name="Haridas S."/>
            <person name="Kuo A."/>
            <person name="Mondo S."/>
            <person name="Pangilinan J."/>
            <person name="Riley R."/>
            <person name="Labutti K."/>
            <person name="Andreopoulos B."/>
            <person name="Lipzen A."/>
            <person name="Chen C."/>
            <person name="Yanf M."/>
            <person name="Daum C."/>
            <person name="Ng V."/>
            <person name="Clum A."/>
            <person name="Ohm R."/>
            <person name="Martin F."/>
            <person name="Silar P."/>
            <person name="Natvig D."/>
            <person name="Lalanne C."/>
            <person name="Gautier V."/>
            <person name="Ament-Velasquez S.L."/>
            <person name="Kruys A."/>
            <person name="Hutchinson M.I."/>
            <person name="Powell A.J."/>
            <person name="Barry K."/>
            <person name="Miller A.N."/>
            <person name="Grigoriev I.V."/>
            <person name="Debuchy R."/>
            <person name="Gladieux P."/>
            <person name="Thoren M.H."/>
            <person name="Johannesson H."/>
        </authorList>
    </citation>
    <scope>NUCLEOTIDE SEQUENCE</scope>
    <source>
        <strain evidence="6">CBS 103.79</strain>
    </source>
</reference>
<reference evidence="6" key="1">
    <citation type="journal article" date="2023" name="Mol. Phylogenet. Evol.">
        <title>Genome-scale phylogeny and comparative genomics of the fungal order Sordariales.</title>
        <authorList>
            <person name="Hensen N."/>
            <person name="Bonometti L."/>
            <person name="Westerberg I."/>
            <person name="Brannstrom I.O."/>
            <person name="Guillou S."/>
            <person name="Cros-Aarteil S."/>
            <person name="Calhoun S."/>
            <person name="Haridas S."/>
            <person name="Kuo A."/>
            <person name="Mondo S."/>
            <person name="Pangilinan J."/>
            <person name="Riley R."/>
            <person name="LaButti K."/>
            <person name="Andreopoulos B."/>
            <person name="Lipzen A."/>
            <person name="Chen C."/>
            <person name="Yan M."/>
            <person name="Daum C."/>
            <person name="Ng V."/>
            <person name="Clum A."/>
            <person name="Steindorff A."/>
            <person name="Ohm R.A."/>
            <person name="Martin F."/>
            <person name="Silar P."/>
            <person name="Natvig D.O."/>
            <person name="Lalanne C."/>
            <person name="Gautier V."/>
            <person name="Ament-Velasquez S.L."/>
            <person name="Kruys A."/>
            <person name="Hutchinson M.I."/>
            <person name="Powell A.J."/>
            <person name="Barry K."/>
            <person name="Miller A.N."/>
            <person name="Grigoriev I.V."/>
            <person name="Debuchy R."/>
            <person name="Gladieux P."/>
            <person name="Hiltunen Thoren M."/>
            <person name="Johannesson H."/>
        </authorList>
    </citation>
    <scope>NUCLEOTIDE SEQUENCE</scope>
    <source>
        <strain evidence="6">CBS 103.79</strain>
    </source>
</reference>
<dbReference type="InterPro" id="IPR001648">
    <property type="entry name" value="Ribosomal_bS18"/>
</dbReference>
<evidence type="ECO:0000256" key="4">
    <source>
        <dbReference type="ARBA" id="ARBA00035264"/>
    </source>
</evidence>